<dbReference type="RefSeq" id="WP_084526526.1">
    <property type="nucleotide sequence ID" value="NZ_FQWD01000004.1"/>
</dbReference>
<evidence type="ECO:0000313" key="3">
    <source>
        <dbReference type="Proteomes" id="UP000184520"/>
    </source>
</evidence>
<evidence type="ECO:0000259" key="1">
    <source>
        <dbReference type="Pfam" id="PF16036"/>
    </source>
</evidence>
<protein>
    <submittedName>
        <fullName evidence="2">Chalcone isomerase-like</fullName>
    </submittedName>
</protein>
<organism evidence="2 3">
    <name type="scientific">Marisediminitalea aggregata</name>
    <dbReference type="NCBI Taxonomy" id="634436"/>
    <lineage>
        <taxon>Bacteria</taxon>
        <taxon>Pseudomonadati</taxon>
        <taxon>Pseudomonadota</taxon>
        <taxon>Gammaproteobacteria</taxon>
        <taxon>Alteromonadales</taxon>
        <taxon>Alteromonadaceae</taxon>
        <taxon>Marisediminitalea</taxon>
    </lineage>
</organism>
<keyword evidence="2" id="KW-0413">Isomerase</keyword>
<accession>A0A1M5LSC8</accession>
<dbReference type="OrthoDB" id="8527419at2"/>
<dbReference type="EMBL" id="FQWD01000004">
    <property type="protein sequence ID" value="SHG68034.1"/>
    <property type="molecule type" value="Genomic_DNA"/>
</dbReference>
<sequence>MKLIAKKAWQSGLQISAALLFVIALGTEARSESLVSPFIDAEVPGAEPVGSGRFSVLFWDVYDATLFAPEGKWQANSPYALSLTYLRDFDGEDIASRSVKEMRRQSGVSRADLDRWLPLMRDLFPDVTSGDTLTGVYLDNGSARFYLNGSLLGDIEAPGFASRFFAIWLGEQTSEPEFRNKLLAGVAK</sequence>
<dbReference type="InterPro" id="IPR016087">
    <property type="entry name" value="Chalcone_isomerase"/>
</dbReference>
<dbReference type="Pfam" id="PF16036">
    <property type="entry name" value="Chalcone_3"/>
    <property type="match status" value="1"/>
</dbReference>
<dbReference type="AlphaFoldDB" id="A0A1M5LSC8"/>
<dbReference type="STRING" id="634436.SAMN05216361_2774"/>
<gene>
    <name evidence="2" type="ORF">SAMN05216361_2774</name>
</gene>
<dbReference type="Proteomes" id="UP000184520">
    <property type="component" value="Unassembled WGS sequence"/>
</dbReference>
<reference evidence="3" key="1">
    <citation type="submission" date="2016-11" db="EMBL/GenBank/DDBJ databases">
        <authorList>
            <person name="Varghese N."/>
            <person name="Submissions S."/>
        </authorList>
    </citation>
    <scope>NUCLEOTIDE SEQUENCE [LARGE SCALE GENOMIC DNA]</scope>
    <source>
        <strain evidence="3">CGMCC 1.8995</strain>
    </source>
</reference>
<dbReference type="GO" id="GO:0016853">
    <property type="term" value="F:isomerase activity"/>
    <property type="evidence" value="ECO:0007669"/>
    <property type="project" value="UniProtKB-KW"/>
</dbReference>
<keyword evidence="3" id="KW-1185">Reference proteome</keyword>
<feature type="domain" description="Chalcone isomerase" evidence="1">
    <location>
        <begin position="52"/>
        <end position="183"/>
    </location>
</feature>
<evidence type="ECO:0000313" key="2">
    <source>
        <dbReference type="EMBL" id="SHG68034.1"/>
    </source>
</evidence>
<proteinExistence type="predicted"/>
<name>A0A1M5LSC8_9ALTE</name>